<organism evidence="2 3">
    <name type="scientific">Photorhabdus stackebrandtii</name>
    <dbReference type="NCBI Taxonomy" id="1123042"/>
    <lineage>
        <taxon>Bacteria</taxon>
        <taxon>Pseudomonadati</taxon>
        <taxon>Pseudomonadota</taxon>
        <taxon>Gammaproteobacteria</taxon>
        <taxon>Enterobacterales</taxon>
        <taxon>Morganellaceae</taxon>
        <taxon>Photorhabdus</taxon>
    </lineage>
</organism>
<dbReference type="Pfam" id="PF02036">
    <property type="entry name" value="SCP2"/>
    <property type="match status" value="1"/>
</dbReference>
<dbReference type="AlphaFoldDB" id="A0A7X5QIK7"/>
<evidence type="ECO:0000259" key="1">
    <source>
        <dbReference type="Pfam" id="PF02036"/>
    </source>
</evidence>
<dbReference type="InterPro" id="IPR003033">
    <property type="entry name" value="SCP2_sterol-bd_dom"/>
</dbReference>
<evidence type="ECO:0000313" key="3">
    <source>
        <dbReference type="Proteomes" id="UP000547931"/>
    </source>
</evidence>
<accession>A0A7X5QIK7</accession>
<reference evidence="2 3" key="1">
    <citation type="submission" date="2018-02" db="EMBL/GenBank/DDBJ databases">
        <authorList>
            <person name="Machado R.A."/>
        </authorList>
    </citation>
    <scope>NUCLEOTIDE SEQUENCE [LARGE SCALE GENOMIC DNA]</scope>
    <source>
        <strain evidence="2 3">DSM 23271</strain>
    </source>
</reference>
<keyword evidence="3" id="KW-1185">Reference proteome</keyword>
<evidence type="ECO:0000313" key="2">
    <source>
        <dbReference type="EMBL" id="NHB94986.1"/>
    </source>
</evidence>
<proteinExistence type="predicted"/>
<dbReference type="RefSeq" id="WP_166285122.1">
    <property type="nucleotide sequence ID" value="NZ_CAWPIE010000001.1"/>
</dbReference>
<protein>
    <recommendedName>
        <fullName evidence="1">SCP2 domain-containing protein</fullName>
    </recommendedName>
</protein>
<dbReference type="SUPFAM" id="SSF55718">
    <property type="entry name" value="SCP-like"/>
    <property type="match status" value="1"/>
</dbReference>
<feature type="domain" description="SCP2" evidence="1">
    <location>
        <begin position="4"/>
        <end position="69"/>
    </location>
</feature>
<sequence length="116" mass="13323">MLGKIRDLNLRWFTTVRDNHLVVSQHKQEEVSFIGETNDLILIATHQEELDFLSFQCRLYIAGNAESGLYIRNWVDTIALKFMIAVIRTGLLRLVEFIKVSLPEGAEQYAPARLSC</sequence>
<gene>
    <name evidence="2" type="ORF">C5470_00545</name>
</gene>
<dbReference type="Proteomes" id="UP000547931">
    <property type="component" value="Unassembled WGS sequence"/>
</dbReference>
<comment type="caution">
    <text evidence="2">The sequence shown here is derived from an EMBL/GenBank/DDBJ whole genome shotgun (WGS) entry which is preliminary data.</text>
</comment>
<dbReference type="EMBL" id="PUJV01000001">
    <property type="protein sequence ID" value="NHB94986.1"/>
    <property type="molecule type" value="Genomic_DNA"/>
</dbReference>
<dbReference type="InterPro" id="IPR036527">
    <property type="entry name" value="SCP2_sterol-bd_dom_sf"/>
</dbReference>
<name>A0A7X5QIK7_9GAMM</name>